<dbReference type="Pfam" id="PF03428">
    <property type="entry name" value="RP-C"/>
    <property type="match status" value="1"/>
</dbReference>
<dbReference type="InterPro" id="IPR036388">
    <property type="entry name" value="WH-like_DNA-bd_sf"/>
</dbReference>
<dbReference type="Pfam" id="PF11800">
    <property type="entry name" value="RP-C_C"/>
    <property type="match status" value="1"/>
</dbReference>
<feature type="compositionally biased region" description="Polar residues" evidence="1">
    <location>
        <begin position="242"/>
        <end position="253"/>
    </location>
</feature>
<feature type="domain" description="Plasmid replication protein C C-terminal" evidence="3">
    <location>
        <begin position="284"/>
        <end position="376"/>
    </location>
</feature>
<name>A0A2T4JX18_9RHOB</name>
<proteinExistence type="predicted"/>
<sequence>MGRARDTHGPAVARSDTGMSFQRAIPQVNPANGFALPGGGADPIWSIYRNLRDAASAFGLKPKVMQTLAALLSCLKPGKGTICFASNNELQRRLAGVSDKTIRRHIAELAAAGVLQRHDSPNGKRYSSRDPLSGEVEAYGIDLNPMIQKAPLWEKALAELESEAGRIRHCRTKLLARLARIDAHGDIQIDTDAIRKILRRKSVTCQDIEGLLHAAEKALGSMEGSALPSSETAATAGIAAQPQMSASGGQNDRNLSKSETKDKEIDSTRLNSTTTSGTIGEVLGKLHRACNDAMQFALEPIGSWQGVHRHAKMLAPMIGIDKGLIEAARIRLGDDQAALSIIAMVQLQPRVRNMQAYFRSLITGRRSDGFNVARLLDKMEMSSMRRKPGLAA</sequence>
<feature type="compositionally biased region" description="Basic and acidic residues" evidence="1">
    <location>
        <begin position="254"/>
        <end position="267"/>
    </location>
</feature>
<accession>A0A2T4JX18</accession>
<evidence type="ECO:0000259" key="2">
    <source>
        <dbReference type="Pfam" id="PF03428"/>
    </source>
</evidence>
<dbReference type="EMBL" id="PZKG01000021">
    <property type="protein sequence ID" value="PTE22468.1"/>
    <property type="molecule type" value="Genomic_DNA"/>
</dbReference>
<keyword evidence="5" id="KW-1185">Reference proteome</keyword>
<dbReference type="Proteomes" id="UP000241010">
    <property type="component" value="Unassembled WGS sequence"/>
</dbReference>
<feature type="domain" description="Plasmid replication protein C N-terminal" evidence="2">
    <location>
        <begin position="45"/>
        <end position="179"/>
    </location>
</feature>
<evidence type="ECO:0000313" key="5">
    <source>
        <dbReference type="Proteomes" id="UP000241010"/>
    </source>
</evidence>
<evidence type="ECO:0000259" key="3">
    <source>
        <dbReference type="Pfam" id="PF11800"/>
    </source>
</evidence>
<comment type="caution">
    <text evidence="4">The sequence shown here is derived from an EMBL/GenBank/DDBJ whole genome shotgun (WGS) entry which is preliminary data.</text>
</comment>
<reference evidence="4 5" key="1">
    <citation type="submission" date="2018-03" db="EMBL/GenBank/DDBJ databases">
        <title>Cereibacter changlensis.</title>
        <authorList>
            <person name="Meyer T.E."/>
            <person name="Miller S."/>
            <person name="Lodha T."/>
            <person name="Gandham S."/>
            <person name="Chintalapati S."/>
            <person name="Chintalapati V.R."/>
        </authorList>
    </citation>
    <scope>NUCLEOTIDE SEQUENCE [LARGE SCALE GENOMIC DNA]</scope>
    <source>
        <strain evidence="4 5">JA139</strain>
    </source>
</reference>
<evidence type="ECO:0000256" key="1">
    <source>
        <dbReference type="SAM" id="MobiDB-lite"/>
    </source>
</evidence>
<dbReference type="InterPro" id="IPR047611">
    <property type="entry name" value="RepABC_RepC"/>
</dbReference>
<dbReference type="InterPro" id="IPR021760">
    <property type="entry name" value="RepC_C"/>
</dbReference>
<dbReference type="AlphaFoldDB" id="A0A2T4JX18"/>
<gene>
    <name evidence="4" type="ORF">C5F48_06810</name>
</gene>
<dbReference type="InterPro" id="IPR036390">
    <property type="entry name" value="WH_DNA-bd_sf"/>
</dbReference>
<dbReference type="InterPro" id="IPR005090">
    <property type="entry name" value="RepC_N"/>
</dbReference>
<feature type="region of interest" description="Disordered" evidence="1">
    <location>
        <begin position="223"/>
        <end position="273"/>
    </location>
</feature>
<dbReference type="NCBIfam" id="NF040974">
    <property type="entry name" value="RepABC_RepC"/>
    <property type="match status" value="1"/>
</dbReference>
<organism evidence="4 5">
    <name type="scientific">Cereibacter changlensis JA139</name>
    <dbReference type="NCBI Taxonomy" id="1188249"/>
    <lineage>
        <taxon>Bacteria</taxon>
        <taxon>Pseudomonadati</taxon>
        <taxon>Pseudomonadota</taxon>
        <taxon>Alphaproteobacteria</taxon>
        <taxon>Rhodobacterales</taxon>
        <taxon>Paracoccaceae</taxon>
        <taxon>Cereibacter</taxon>
    </lineage>
</organism>
<dbReference type="OrthoDB" id="7488837at2"/>
<protein>
    <submittedName>
        <fullName evidence="4">Uncharacterized protein</fullName>
    </submittedName>
</protein>
<dbReference type="SUPFAM" id="SSF46785">
    <property type="entry name" value="Winged helix' DNA-binding domain"/>
    <property type="match status" value="1"/>
</dbReference>
<dbReference type="Gene3D" id="1.10.10.10">
    <property type="entry name" value="Winged helix-like DNA-binding domain superfamily/Winged helix DNA-binding domain"/>
    <property type="match status" value="1"/>
</dbReference>
<evidence type="ECO:0000313" key="4">
    <source>
        <dbReference type="EMBL" id="PTE22468.1"/>
    </source>
</evidence>